<feature type="transmembrane region" description="Helical" evidence="2">
    <location>
        <begin position="217"/>
        <end position="243"/>
    </location>
</feature>
<dbReference type="Proteomes" id="UP000829069">
    <property type="component" value="Chromosome"/>
</dbReference>
<evidence type="ECO:0000313" key="3">
    <source>
        <dbReference type="EMBL" id="UNK46498.1"/>
    </source>
</evidence>
<feature type="region of interest" description="Disordered" evidence="1">
    <location>
        <begin position="1"/>
        <end position="101"/>
    </location>
</feature>
<evidence type="ECO:0000256" key="1">
    <source>
        <dbReference type="SAM" id="MobiDB-lite"/>
    </source>
</evidence>
<keyword evidence="4" id="KW-1185">Reference proteome</keyword>
<organism evidence="3 4">
    <name type="scientific">Arthrobacter sulfonylureivorans</name>
    <dbReference type="NCBI Taxonomy" id="2486855"/>
    <lineage>
        <taxon>Bacteria</taxon>
        <taxon>Bacillati</taxon>
        <taxon>Actinomycetota</taxon>
        <taxon>Actinomycetes</taxon>
        <taxon>Micrococcales</taxon>
        <taxon>Micrococcaceae</taxon>
        <taxon>Arthrobacter</taxon>
    </lineage>
</organism>
<evidence type="ECO:0008006" key="5">
    <source>
        <dbReference type="Google" id="ProtNLM"/>
    </source>
</evidence>
<keyword evidence="2" id="KW-0472">Membrane</keyword>
<keyword evidence="2" id="KW-1133">Transmembrane helix</keyword>
<name>A0ABY3W833_9MICC</name>
<feature type="transmembrane region" description="Helical" evidence="2">
    <location>
        <begin position="179"/>
        <end position="205"/>
    </location>
</feature>
<proteinExistence type="predicted"/>
<keyword evidence="2" id="KW-0812">Transmembrane</keyword>
<accession>A0ABY3W833</accession>
<feature type="transmembrane region" description="Helical" evidence="2">
    <location>
        <begin position="263"/>
        <end position="284"/>
    </location>
</feature>
<dbReference type="EMBL" id="CP093326">
    <property type="protein sequence ID" value="UNK46498.1"/>
    <property type="molecule type" value="Genomic_DNA"/>
</dbReference>
<evidence type="ECO:0000256" key="2">
    <source>
        <dbReference type="SAM" id="Phobius"/>
    </source>
</evidence>
<reference evidence="3 4" key="1">
    <citation type="submission" date="2022-03" db="EMBL/GenBank/DDBJ databases">
        <title>Isotopic signatures of nitrous oxide derived from detoxification processes.</title>
        <authorList>
            <person name="Behrendt U."/>
            <person name="Buchen C."/>
            <person name="Well R."/>
            <person name="Ulrich A."/>
            <person name="Rohe L."/>
            <person name="Kolb S."/>
            <person name="Schloter M."/>
            <person name="Horn M.A."/>
            <person name="Augustin J."/>
        </authorList>
    </citation>
    <scope>NUCLEOTIDE SEQUENCE [LARGE SCALE GENOMIC DNA]</scope>
    <source>
        <strain evidence="3 4">S4-C24</strain>
    </source>
</reference>
<gene>
    <name evidence="3" type="ORF">MNQ99_03785</name>
</gene>
<feature type="compositionally biased region" description="Basic and acidic residues" evidence="1">
    <location>
        <begin position="1"/>
        <end position="14"/>
    </location>
</feature>
<feature type="transmembrane region" description="Helical" evidence="2">
    <location>
        <begin position="135"/>
        <end position="159"/>
    </location>
</feature>
<evidence type="ECO:0000313" key="4">
    <source>
        <dbReference type="Proteomes" id="UP000829069"/>
    </source>
</evidence>
<protein>
    <recommendedName>
        <fullName evidence="5">Major facilitator superfamily (MFS) profile domain-containing protein</fullName>
    </recommendedName>
</protein>
<sequence>MSSDIGRDRYDDGGPRPGADAPAGSGEPQEPGPAPMEASEPPTQAMPAATPPAPAPTQATPVAGSDQQQAAVFDRRPTADSMDPDAGRGSPNGAIAAERNYSDTSAYRPEAALDAESLYLREHHAYGGVRLGSAFFGWLTAAGLIVLFTSVVVGVAAAFGMANEAEVRGWLDNIAESSGAAAITAGVALGVIVLLAYFGGGYVAGRMARFDGVRQGLAVWLWGIVMSVIAGLIGLAAGGLGVLTGPAPVPVVGRPIQELTFPGLIGLAVVLLASLAGALLGGAAGMHYHRAVDRSGFEPDEDIE</sequence>
<dbReference type="RefSeq" id="WP_241914507.1">
    <property type="nucleotide sequence ID" value="NZ_CP093326.1"/>
</dbReference>
<feature type="compositionally biased region" description="Low complexity" evidence="1">
    <location>
        <begin position="17"/>
        <end position="26"/>
    </location>
</feature>